<keyword evidence="8" id="KW-0677">Repeat</keyword>
<dbReference type="SMART" id="SM00028">
    <property type="entry name" value="TPR"/>
    <property type="match status" value="4"/>
</dbReference>
<feature type="region of interest" description="Disordered" evidence="16">
    <location>
        <begin position="213"/>
        <end position="243"/>
    </location>
</feature>
<evidence type="ECO:0000256" key="16">
    <source>
        <dbReference type="SAM" id="MobiDB-lite"/>
    </source>
</evidence>
<keyword evidence="11" id="KW-0653">Protein transport</keyword>
<dbReference type="PANTHER" id="PTHR10130">
    <property type="entry name" value="PEROXISOMAL TARGETING SIGNAL 1 RECEPTOR PEX5"/>
    <property type="match status" value="1"/>
</dbReference>
<organism evidence="17 18">
    <name type="scientific">Sugiyamaella lignohabitans</name>
    <dbReference type="NCBI Taxonomy" id="796027"/>
    <lineage>
        <taxon>Eukaryota</taxon>
        <taxon>Fungi</taxon>
        <taxon>Dikarya</taxon>
        <taxon>Ascomycota</taxon>
        <taxon>Saccharomycotina</taxon>
        <taxon>Dipodascomycetes</taxon>
        <taxon>Dipodascales</taxon>
        <taxon>Trichomonascaceae</taxon>
        <taxon>Sugiyamaella</taxon>
    </lineage>
</organism>
<protein>
    <recommendedName>
        <fullName evidence="4">Peroxisomal targeting signal receptor</fullName>
    </recommendedName>
    <alternativeName>
        <fullName evidence="14">Peroxin-5</fullName>
    </alternativeName>
</protein>
<feature type="compositionally biased region" description="Basic and acidic residues" evidence="16">
    <location>
        <begin position="215"/>
        <end position="226"/>
    </location>
</feature>
<keyword evidence="13" id="KW-0576">Peroxisome</keyword>
<evidence type="ECO:0000313" key="17">
    <source>
        <dbReference type="EMBL" id="ANB12485.1"/>
    </source>
</evidence>
<dbReference type="GeneID" id="30037807"/>
<evidence type="ECO:0000256" key="4">
    <source>
        <dbReference type="ARBA" id="ARBA00014710"/>
    </source>
</evidence>
<feature type="compositionally biased region" description="Polar residues" evidence="16">
    <location>
        <begin position="107"/>
        <end position="117"/>
    </location>
</feature>
<dbReference type="KEGG" id="slb:AWJ20_741"/>
<dbReference type="GO" id="GO:0005052">
    <property type="term" value="F:peroxisome matrix targeting signal-1 binding"/>
    <property type="evidence" value="ECO:0007669"/>
    <property type="project" value="TreeGrafter"/>
</dbReference>
<dbReference type="PANTHER" id="PTHR10130:SF0">
    <property type="entry name" value="GH08708P"/>
    <property type="match status" value="1"/>
</dbReference>
<keyword evidence="12" id="KW-0882">Thioester bond</keyword>
<dbReference type="Pfam" id="PF13432">
    <property type="entry name" value="TPR_16"/>
    <property type="match status" value="2"/>
</dbReference>
<evidence type="ECO:0000256" key="5">
    <source>
        <dbReference type="ARBA" id="ARBA00022448"/>
    </source>
</evidence>
<evidence type="ECO:0000256" key="3">
    <source>
        <dbReference type="ARBA" id="ARBA00005348"/>
    </source>
</evidence>
<evidence type="ECO:0000256" key="15">
    <source>
        <dbReference type="PROSITE-ProRule" id="PRU00339"/>
    </source>
</evidence>
<evidence type="ECO:0000256" key="2">
    <source>
        <dbReference type="ARBA" id="ARBA00004496"/>
    </source>
</evidence>
<name>A0A167D4Z8_9ASCO</name>
<evidence type="ECO:0000256" key="13">
    <source>
        <dbReference type="ARBA" id="ARBA00023140"/>
    </source>
</evidence>
<keyword evidence="9 15" id="KW-0802">TPR repeat</keyword>
<evidence type="ECO:0000256" key="1">
    <source>
        <dbReference type="ARBA" id="ARBA00004275"/>
    </source>
</evidence>
<comment type="similarity">
    <text evidence="3">Belongs to the peroxisomal targeting signal receptor family.</text>
</comment>
<evidence type="ECO:0000256" key="10">
    <source>
        <dbReference type="ARBA" id="ARBA00022843"/>
    </source>
</evidence>
<dbReference type="PROSITE" id="PS50005">
    <property type="entry name" value="TPR"/>
    <property type="match status" value="3"/>
</dbReference>
<proteinExistence type="inferred from homology"/>
<dbReference type="OrthoDB" id="10006023at2759"/>
<feature type="region of interest" description="Disordered" evidence="16">
    <location>
        <begin position="1"/>
        <end position="54"/>
    </location>
</feature>
<dbReference type="RefSeq" id="XP_018734962.1">
    <property type="nucleotide sequence ID" value="XM_018882700.1"/>
</dbReference>
<dbReference type="Gene3D" id="1.25.40.10">
    <property type="entry name" value="Tetratricopeptide repeat domain"/>
    <property type="match status" value="1"/>
</dbReference>
<gene>
    <name evidence="17" type="primary">PEX5</name>
    <name evidence="17" type="ORF">AWJ20_741</name>
</gene>
<dbReference type="GO" id="GO:0016560">
    <property type="term" value="P:protein import into peroxisome matrix, docking"/>
    <property type="evidence" value="ECO:0007669"/>
    <property type="project" value="TreeGrafter"/>
</dbReference>
<dbReference type="AlphaFoldDB" id="A0A167D4Z8"/>
<dbReference type="GO" id="GO:0005778">
    <property type="term" value="C:peroxisomal membrane"/>
    <property type="evidence" value="ECO:0007669"/>
    <property type="project" value="TreeGrafter"/>
</dbReference>
<accession>A0A167D4Z8</accession>
<sequence length="605" mass="67608">MNSGAECSTARNPLAQFTKHAGEDRSLQYDRMNQRPGAAGPMSMRSDARVMSQEDKQMMDRFSQQGRMGPGPGPAGPFAYDQMRQEINGIQNPQKPGAPGWVDDFRSTSASPIPQQQQHRESPATAGAAPQGNRWAGEFRQSPAGPAAAVAGNANASHMAMGGGARFSSMPYTPMFSSMGPQMANQAMVNQTQSAQIVELDHDKWEEQFNQIELNSKDKGKEKLTKEQQQQNEESTMEPEQEDPLLSELNDDHFENIWDRIKSQVLDNVEDWSKSAEDGPAWDRDFDEYTTSRPDFGDYEFEEGNPYVAQDDPFAMGVELMDNGAKLSVAALCFEAAVKKNPDHVEAWARLGACQAQNEKEDPAIRALERAIKLDPSNLNALLNLSVSYTNEGYENAAYATLERWLATKYPDIAQKARQQEPKLENEDRFQLHSRVTELFIRAAQMSPDGASIDADVQVGLGVLFYGNEEYEKAIDCFNTALSVRPNDPLLWNRLGATLANSNRSEEAIDAYYRALELRPSFVRARYNLGVSCINIGCYKEAAQHLLSALSLHKTDSADDDVLANQSTNLYETLRRVFLAMERRDLVEKVENGMDVNEFRSEFDF</sequence>
<comment type="subcellular location">
    <subcellularLocation>
        <location evidence="2">Cytoplasm</location>
    </subcellularLocation>
    <subcellularLocation>
        <location evidence="1">Peroxisome</location>
    </subcellularLocation>
</comment>
<dbReference type="SUPFAM" id="SSF48452">
    <property type="entry name" value="TPR-like"/>
    <property type="match status" value="1"/>
</dbReference>
<feature type="repeat" description="TPR" evidence="15">
    <location>
        <begin position="455"/>
        <end position="488"/>
    </location>
</feature>
<feature type="compositionally biased region" description="Polar residues" evidence="16">
    <location>
        <begin position="1"/>
        <end position="11"/>
    </location>
</feature>
<feature type="repeat" description="TPR" evidence="15">
    <location>
        <begin position="345"/>
        <end position="378"/>
    </location>
</feature>
<dbReference type="GO" id="GO:0005829">
    <property type="term" value="C:cytosol"/>
    <property type="evidence" value="ECO:0007669"/>
    <property type="project" value="TreeGrafter"/>
</dbReference>
<feature type="region of interest" description="Disordered" evidence="16">
    <location>
        <begin position="89"/>
        <end position="150"/>
    </location>
</feature>
<feature type="repeat" description="TPR" evidence="15">
    <location>
        <begin position="489"/>
        <end position="522"/>
    </location>
</feature>
<dbReference type="FunFam" id="1.25.40.10:FF:000218">
    <property type="entry name" value="Peroxisomal targeting signal receptor"/>
    <property type="match status" value="1"/>
</dbReference>
<evidence type="ECO:0000256" key="12">
    <source>
        <dbReference type="ARBA" id="ARBA00022966"/>
    </source>
</evidence>
<keyword evidence="6" id="KW-0963">Cytoplasm</keyword>
<reference evidence="17 18" key="1">
    <citation type="submission" date="2016-02" db="EMBL/GenBank/DDBJ databases">
        <title>Complete genome sequence and transcriptome regulation of the pentose utilising yeast Sugiyamaella lignohabitans.</title>
        <authorList>
            <person name="Bellasio M."/>
            <person name="Peymann A."/>
            <person name="Valli M."/>
            <person name="Sipitzky M."/>
            <person name="Graf A."/>
            <person name="Sauer M."/>
            <person name="Marx H."/>
            <person name="Mattanovich D."/>
        </authorList>
    </citation>
    <scope>NUCLEOTIDE SEQUENCE [LARGE SCALE GENOMIC DNA]</scope>
    <source>
        <strain evidence="17 18">CBS 10342</strain>
    </source>
</reference>
<dbReference type="InterPro" id="IPR024111">
    <property type="entry name" value="PEX5/PEX5L"/>
</dbReference>
<dbReference type="PROSITE" id="PS50293">
    <property type="entry name" value="TPR_REGION"/>
    <property type="match status" value="1"/>
</dbReference>
<evidence type="ECO:0000313" key="18">
    <source>
        <dbReference type="Proteomes" id="UP000189580"/>
    </source>
</evidence>
<evidence type="ECO:0000256" key="7">
    <source>
        <dbReference type="ARBA" id="ARBA00022499"/>
    </source>
</evidence>
<dbReference type="InterPro" id="IPR019734">
    <property type="entry name" value="TPR_rpt"/>
</dbReference>
<keyword evidence="18" id="KW-1185">Reference proteome</keyword>
<evidence type="ECO:0000256" key="14">
    <source>
        <dbReference type="ARBA" id="ARBA00032505"/>
    </source>
</evidence>
<evidence type="ECO:0000256" key="6">
    <source>
        <dbReference type="ARBA" id="ARBA00022490"/>
    </source>
</evidence>
<dbReference type="Proteomes" id="UP000189580">
    <property type="component" value="Chromosome a"/>
</dbReference>
<evidence type="ECO:0000256" key="11">
    <source>
        <dbReference type="ARBA" id="ARBA00022927"/>
    </source>
</evidence>
<keyword evidence="7" id="KW-1017">Isopeptide bond</keyword>
<evidence type="ECO:0000256" key="9">
    <source>
        <dbReference type="ARBA" id="ARBA00022803"/>
    </source>
</evidence>
<evidence type="ECO:0000256" key="8">
    <source>
        <dbReference type="ARBA" id="ARBA00022737"/>
    </source>
</evidence>
<keyword evidence="10" id="KW-0832">Ubl conjugation</keyword>
<keyword evidence="5" id="KW-0813">Transport</keyword>
<dbReference type="InterPro" id="IPR011990">
    <property type="entry name" value="TPR-like_helical_dom_sf"/>
</dbReference>
<dbReference type="EMBL" id="CP014501">
    <property type="protein sequence ID" value="ANB12485.1"/>
    <property type="molecule type" value="Genomic_DNA"/>
</dbReference>